<dbReference type="SMART" id="SM00382">
    <property type="entry name" value="AAA"/>
    <property type="match status" value="1"/>
</dbReference>
<dbReference type="GO" id="GO:0015421">
    <property type="term" value="F:ABC-type oligopeptide transporter activity"/>
    <property type="evidence" value="ECO:0007669"/>
    <property type="project" value="TreeGrafter"/>
</dbReference>
<dbReference type="InterPro" id="IPR011527">
    <property type="entry name" value="ABC1_TM_dom"/>
</dbReference>
<dbReference type="SUPFAM" id="SSF52540">
    <property type="entry name" value="P-loop containing nucleoside triphosphate hydrolases"/>
    <property type="match status" value="1"/>
</dbReference>
<dbReference type="AlphaFoldDB" id="A0AAU8ICG4"/>
<dbReference type="InterPro" id="IPR039421">
    <property type="entry name" value="Type_1_exporter"/>
</dbReference>
<feature type="transmembrane region" description="Helical" evidence="9">
    <location>
        <begin position="278"/>
        <end position="299"/>
    </location>
</feature>
<gene>
    <name evidence="12" type="ORF">ABNN70_09390</name>
</gene>
<keyword evidence="8 9" id="KW-0472">Membrane</keyword>
<dbReference type="InterPro" id="IPR027417">
    <property type="entry name" value="P-loop_NTPase"/>
</dbReference>
<keyword evidence="3" id="KW-1003">Cell membrane</keyword>
<dbReference type="GO" id="GO:0005524">
    <property type="term" value="F:ATP binding"/>
    <property type="evidence" value="ECO:0007669"/>
    <property type="project" value="UniProtKB-KW"/>
</dbReference>
<comment type="subcellular location">
    <subcellularLocation>
        <location evidence="1">Cell membrane</location>
        <topology evidence="1">Multi-pass membrane protein</topology>
    </subcellularLocation>
</comment>
<dbReference type="CDD" id="cd18542">
    <property type="entry name" value="ABC_6TM_YknU_like"/>
    <property type="match status" value="1"/>
</dbReference>
<dbReference type="Pfam" id="PF00005">
    <property type="entry name" value="ABC_tran"/>
    <property type="match status" value="1"/>
</dbReference>
<dbReference type="Pfam" id="PF00664">
    <property type="entry name" value="ABC_membrane"/>
    <property type="match status" value="1"/>
</dbReference>
<dbReference type="InterPro" id="IPR036640">
    <property type="entry name" value="ABC1_TM_sf"/>
</dbReference>
<keyword evidence="4 9" id="KW-0812">Transmembrane</keyword>
<evidence type="ECO:0000256" key="2">
    <source>
        <dbReference type="ARBA" id="ARBA00022448"/>
    </source>
</evidence>
<dbReference type="InterPro" id="IPR003593">
    <property type="entry name" value="AAA+_ATPase"/>
</dbReference>
<feature type="domain" description="ABC transporter" evidence="10">
    <location>
        <begin position="335"/>
        <end position="570"/>
    </location>
</feature>
<keyword evidence="7 9" id="KW-1133">Transmembrane helix</keyword>
<sequence>MIIFKRLKQFYWPDKAYLFGAILFLILASGITIVYPIVLQLTIDQAIIHKHVQLIPYLSIGFILIMTVKGLASYLSQYWGDMFGVSAVYRLRQALYKKLQYLPYHYYDNAKTGDLMSRLTADVEGFRFFLSVGLTQLFNFAVLVGFSLVVMFYYSLELALITLAMIPFLCIAVYRFDKRVHPAFRKIRLSLAGMNTRVQENISGMSTVKSLARENFEIDRFAETNDTYEKRNLATAGIWAKYFPLMELIGDISVVILLALGGYFVMNGQLAPGELVAFFSLVWYIMDPLMNLGFIINTFSQSKASGERLLQVLDEKEDIQSPEHALEPKRLEGHVVFRDVSLVYPNEEKPALKHLSFDVRPGEVIGLMGSTGAGKSSITQLISRFYDATEGEILIDDHSVRAYDLTALRKNIGFVLQENFLFSSTIRDNIAYGRPDATMDEIISAAKRAEADEFIRKMSDGYDTVLGERGMGLSGGQKQRISIARALLINPAILILDDATSAVDMQTEGRIQKAFRQLMKGRTTFIIAHRISSLQMADEILVLEKGRIKERGTHEQLIRMDGIYRHVYDIQYKDRELIQSGMASGRGESL</sequence>
<proteinExistence type="predicted"/>
<dbReference type="GO" id="GO:0016887">
    <property type="term" value="F:ATP hydrolysis activity"/>
    <property type="evidence" value="ECO:0007669"/>
    <property type="project" value="InterPro"/>
</dbReference>
<evidence type="ECO:0000313" key="12">
    <source>
        <dbReference type="EMBL" id="XCJ15926.1"/>
    </source>
</evidence>
<dbReference type="PANTHER" id="PTHR43394">
    <property type="entry name" value="ATP-DEPENDENT PERMEASE MDL1, MITOCHONDRIAL"/>
    <property type="match status" value="1"/>
</dbReference>
<keyword evidence="2" id="KW-0813">Transport</keyword>
<dbReference type="InterPro" id="IPR017871">
    <property type="entry name" value="ABC_transporter-like_CS"/>
</dbReference>
<evidence type="ECO:0000256" key="5">
    <source>
        <dbReference type="ARBA" id="ARBA00022741"/>
    </source>
</evidence>
<evidence type="ECO:0000256" key="9">
    <source>
        <dbReference type="SAM" id="Phobius"/>
    </source>
</evidence>
<dbReference type="Gene3D" id="3.40.50.300">
    <property type="entry name" value="P-loop containing nucleotide triphosphate hydrolases"/>
    <property type="match status" value="1"/>
</dbReference>
<feature type="transmembrane region" description="Helical" evidence="9">
    <location>
        <begin position="54"/>
        <end position="72"/>
    </location>
</feature>
<dbReference type="EMBL" id="CP159510">
    <property type="protein sequence ID" value="XCJ15926.1"/>
    <property type="molecule type" value="Genomic_DNA"/>
</dbReference>
<feature type="transmembrane region" description="Helical" evidence="9">
    <location>
        <begin position="158"/>
        <end position="176"/>
    </location>
</feature>
<evidence type="ECO:0000256" key="4">
    <source>
        <dbReference type="ARBA" id="ARBA00022692"/>
    </source>
</evidence>
<dbReference type="PANTHER" id="PTHR43394:SF1">
    <property type="entry name" value="ATP-BINDING CASSETTE SUB-FAMILY B MEMBER 10, MITOCHONDRIAL"/>
    <property type="match status" value="1"/>
</dbReference>
<evidence type="ECO:0000256" key="8">
    <source>
        <dbReference type="ARBA" id="ARBA00023136"/>
    </source>
</evidence>
<accession>A0AAU8ICG4</accession>
<dbReference type="SUPFAM" id="SSF90123">
    <property type="entry name" value="ABC transporter transmembrane region"/>
    <property type="match status" value="1"/>
</dbReference>
<feature type="transmembrane region" description="Helical" evidence="9">
    <location>
        <begin position="248"/>
        <end position="266"/>
    </location>
</feature>
<dbReference type="PROSITE" id="PS50893">
    <property type="entry name" value="ABC_TRANSPORTER_2"/>
    <property type="match status" value="1"/>
</dbReference>
<organism evidence="12">
    <name type="scientific">Sporolactobacillus sp. Y61</name>
    <dbReference type="NCBI Taxonomy" id="3160863"/>
    <lineage>
        <taxon>Bacteria</taxon>
        <taxon>Bacillati</taxon>
        <taxon>Bacillota</taxon>
        <taxon>Bacilli</taxon>
        <taxon>Bacillales</taxon>
        <taxon>Sporolactobacillaceae</taxon>
        <taxon>Sporolactobacillus</taxon>
    </lineage>
</organism>
<evidence type="ECO:0000256" key="1">
    <source>
        <dbReference type="ARBA" id="ARBA00004651"/>
    </source>
</evidence>
<feature type="transmembrane region" description="Helical" evidence="9">
    <location>
        <begin position="128"/>
        <end position="152"/>
    </location>
</feature>
<protein>
    <submittedName>
        <fullName evidence="12">ABC transporter ATP-binding protein</fullName>
    </submittedName>
</protein>
<dbReference type="GO" id="GO:0005886">
    <property type="term" value="C:plasma membrane"/>
    <property type="evidence" value="ECO:0007669"/>
    <property type="project" value="UniProtKB-SubCell"/>
</dbReference>
<evidence type="ECO:0000256" key="3">
    <source>
        <dbReference type="ARBA" id="ARBA00022475"/>
    </source>
</evidence>
<dbReference type="RefSeq" id="WP_353947648.1">
    <property type="nucleotide sequence ID" value="NZ_CP159510.1"/>
</dbReference>
<keyword evidence="5" id="KW-0547">Nucleotide-binding</keyword>
<dbReference type="InterPro" id="IPR003439">
    <property type="entry name" value="ABC_transporter-like_ATP-bd"/>
</dbReference>
<keyword evidence="6 12" id="KW-0067">ATP-binding</keyword>
<evidence type="ECO:0000259" key="11">
    <source>
        <dbReference type="PROSITE" id="PS50929"/>
    </source>
</evidence>
<feature type="transmembrane region" description="Helical" evidence="9">
    <location>
        <begin position="16"/>
        <end position="38"/>
    </location>
</feature>
<name>A0AAU8ICG4_9BACL</name>
<evidence type="ECO:0000259" key="10">
    <source>
        <dbReference type="PROSITE" id="PS50893"/>
    </source>
</evidence>
<dbReference type="FunFam" id="3.40.50.300:FF:000221">
    <property type="entry name" value="Multidrug ABC transporter ATP-binding protein"/>
    <property type="match status" value="1"/>
</dbReference>
<dbReference type="PROSITE" id="PS50929">
    <property type="entry name" value="ABC_TM1F"/>
    <property type="match status" value="1"/>
</dbReference>
<dbReference type="Gene3D" id="1.20.1560.10">
    <property type="entry name" value="ABC transporter type 1, transmembrane domain"/>
    <property type="match status" value="1"/>
</dbReference>
<feature type="domain" description="ABC transmembrane type-1" evidence="11">
    <location>
        <begin position="19"/>
        <end position="301"/>
    </location>
</feature>
<dbReference type="PROSITE" id="PS00211">
    <property type="entry name" value="ABC_TRANSPORTER_1"/>
    <property type="match status" value="1"/>
</dbReference>
<evidence type="ECO:0000256" key="7">
    <source>
        <dbReference type="ARBA" id="ARBA00022989"/>
    </source>
</evidence>
<reference evidence="12" key="1">
    <citation type="submission" date="2024-06" db="EMBL/GenBank/DDBJ databases">
        <authorList>
            <person name="Fan A."/>
            <person name="Zhang F.Y."/>
            <person name="Zhang L."/>
        </authorList>
    </citation>
    <scope>NUCLEOTIDE SEQUENCE</scope>
    <source>
        <strain evidence="12">Y61</strain>
    </source>
</reference>
<evidence type="ECO:0000256" key="6">
    <source>
        <dbReference type="ARBA" id="ARBA00022840"/>
    </source>
</evidence>